<reference evidence="1" key="1">
    <citation type="submission" date="2018-05" db="EMBL/GenBank/DDBJ databases">
        <authorList>
            <person name="Lanie J.A."/>
            <person name="Ng W.-L."/>
            <person name="Kazmierczak K.M."/>
            <person name="Andrzejewski T.M."/>
            <person name="Davidsen T.M."/>
            <person name="Wayne K.J."/>
            <person name="Tettelin H."/>
            <person name="Glass J.I."/>
            <person name="Rusch D."/>
            <person name="Podicherti R."/>
            <person name="Tsui H.-C.T."/>
            <person name="Winkler M.E."/>
        </authorList>
    </citation>
    <scope>NUCLEOTIDE SEQUENCE</scope>
</reference>
<name>A0A382T4W0_9ZZZZ</name>
<sequence>QGYTVFRRILPPTLIRDLRRVTDEAREMARKKSGGQVQRLQPVSQYELDQQPFIDYGELPKLVDAIARVLTPRHLHGNRDLFGVLLEPRDTPWCTNWHRDWRDNAVGLPLELWDEVFSDRLLQSDQLRPVR</sequence>
<dbReference type="Gene3D" id="2.60.120.620">
    <property type="entry name" value="q2cbj1_9rhob like domain"/>
    <property type="match status" value="1"/>
</dbReference>
<protein>
    <submittedName>
        <fullName evidence="1">Uncharacterized protein</fullName>
    </submittedName>
</protein>
<proteinExistence type="predicted"/>
<accession>A0A382T4W0</accession>
<organism evidence="1">
    <name type="scientific">marine metagenome</name>
    <dbReference type="NCBI Taxonomy" id="408172"/>
    <lineage>
        <taxon>unclassified sequences</taxon>
        <taxon>metagenomes</taxon>
        <taxon>ecological metagenomes</taxon>
    </lineage>
</organism>
<dbReference type="AlphaFoldDB" id="A0A382T4W0"/>
<feature type="non-terminal residue" evidence="1">
    <location>
        <position position="1"/>
    </location>
</feature>
<dbReference type="EMBL" id="UINC01133406">
    <property type="protein sequence ID" value="SVD16321.1"/>
    <property type="molecule type" value="Genomic_DNA"/>
</dbReference>
<dbReference type="SUPFAM" id="SSF51197">
    <property type="entry name" value="Clavaminate synthase-like"/>
    <property type="match status" value="1"/>
</dbReference>
<gene>
    <name evidence="1" type="ORF">METZ01_LOCUS369175</name>
</gene>
<evidence type="ECO:0000313" key="1">
    <source>
        <dbReference type="EMBL" id="SVD16321.1"/>
    </source>
</evidence>